<feature type="domain" description="SHOCT" evidence="2">
    <location>
        <begin position="240"/>
        <end position="267"/>
    </location>
</feature>
<comment type="caution">
    <text evidence="3">The sequence shown here is derived from an EMBL/GenBank/DDBJ whole genome shotgun (WGS) entry which is preliminary data.</text>
</comment>
<dbReference type="RefSeq" id="WP_225939606.1">
    <property type="nucleotide sequence ID" value="NZ_JADBEE010000001.1"/>
</dbReference>
<gene>
    <name evidence="3" type="ORF">H4W26_001039</name>
</gene>
<reference evidence="3 4" key="1">
    <citation type="submission" date="2020-10" db="EMBL/GenBank/DDBJ databases">
        <title>Sequencing the genomes of 1000 actinobacteria strains.</title>
        <authorList>
            <person name="Klenk H.-P."/>
        </authorList>
    </citation>
    <scope>NUCLEOTIDE SEQUENCE [LARGE SCALE GENOMIC DNA]</scope>
    <source>
        <strain evidence="3 4">DSM 15474</strain>
    </source>
</reference>
<evidence type="ECO:0000313" key="3">
    <source>
        <dbReference type="EMBL" id="MBE1514284.1"/>
    </source>
</evidence>
<keyword evidence="4" id="KW-1185">Reference proteome</keyword>
<evidence type="ECO:0000256" key="1">
    <source>
        <dbReference type="SAM" id="MobiDB-lite"/>
    </source>
</evidence>
<accession>A0ABR9J5N9</accession>
<evidence type="ECO:0000313" key="4">
    <source>
        <dbReference type="Proteomes" id="UP000636579"/>
    </source>
</evidence>
<dbReference type="Pfam" id="PF09851">
    <property type="entry name" value="SHOCT"/>
    <property type="match status" value="1"/>
</dbReference>
<organism evidence="3 4">
    <name type="scientific">Nesterenkonia halotolerans</name>
    <dbReference type="NCBI Taxonomy" id="225325"/>
    <lineage>
        <taxon>Bacteria</taxon>
        <taxon>Bacillati</taxon>
        <taxon>Actinomycetota</taxon>
        <taxon>Actinomycetes</taxon>
        <taxon>Micrococcales</taxon>
        <taxon>Micrococcaceae</taxon>
        <taxon>Nesterenkonia</taxon>
    </lineage>
</organism>
<feature type="compositionally biased region" description="Polar residues" evidence="1">
    <location>
        <begin position="1"/>
        <end position="20"/>
    </location>
</feature>
<name>A0ABR9J5N9_9MICC</name>
<evidence type="ECO:0000259" key="2">
    <source>
        <dbReference type="Pfam" id="PF09851"/>
    </source>
</evidence>
<dbReference type="Proteomes" id="UP000636579">
    <property type="component" value="Unassembled WGS sequence"/>
</dbReference>
<dbReference type="InterPro" id="IPR018649">
    <property type="entry name" value="SHOCT"/>
</dbReference>
<protein>
    <recommendedName>
        <fullName evidence="2">SHOCT domain-containing protein</fullName>
    </recommendedName>
</protein>
<proteinExistence type="predicted"/>
<dbReference type="EMBL" id="JADBEE010000001">
    <property type="protein sequence ID" value="MBE1514284.1"/>
    <property type="molecule type" value="Genomic_DNA"/>
</dbReference>
<feature type="region of interest" description="Disordered" evidence="1">
    <location>
        <begin position="1"/>
        <end position="25"/>
    </location>
</feature>
<sequence length="270" mass="28492">MEDQTPTGWNADQDPATVNSGKKKEGAFSKLGAAVKKASTDRQAAREELGRKFLADAEAAGPLVTSGVFGTSAVEIYQGGYVRVATASDNAQQPAKISKKTPYEQLRSIKFTQPGQEQSSGFQSSLGPAVSGLMKGGRAFMKSSAPGLAAAGIAHLAKNEARKSFLTIVTDKEIYTLINQVHNGVMNRSLKGHNEVGLVLETAGNSVIDIVDVAAPQAPTEPHQVETHPAPTATSPTLSERLRELADLHRDGILSDDEFTAAKTKLLAGL</sequence>